<gene>
    <name evidence="2" type="ORF">LCGC14_0420430</name>
</gene>
<name>A0A0F9SX40_9ZZZZ</name>
<feature type="region of interest" description="Disordered" evidence="1">
    <location>
        <begin position="27"/>
        <end position="47"/>
    </location>
</feature>
<organism evidence="2">
    <name type="scientific">marine sediment metagenome</name>
    <dbReference type="NCBI Taxonomy" id="412755"/>
    <lineage>
        <taxon>unclassified sequences</taxon>
        <taxon>metagenomes</taxon>
        <taxon>ecological metagenomes</taxon>
    </lineage>
</organism>
<evidence type="ECO:0000256" key="1">
    <source>
        <dbReference type="SAM" id="MobiDB-lite"/>
    </source>
</evidence>
<evidence type="ECO:0000313" key="2">
    <source>
        <dbReference type="EMBL" id="KKN71464.1"/>
    </source>
</evidence>
<dbReference type="AlphaFoldDB" id="A0A0F9SX40"/>
<accession>A0A0F9SX40</accession>
<proteinExistence type="predicted"/>
<comment type="caution">
    <text evidence="2">The sequence shown here is derived from an EMBL/GenBank/DDBJ whole genome shotgun (WGS) entry which is preliminary data.</text>
</comment>
<protein>
    <submittedName>
        <fullName evidence="2">Uncharacterized protein</fullName>
    </submittedName>
</protein>
<sequence length="86" mass="10065">MNNHCDCIDYPVSWDFWRAHCLEQHGFDPGSNEPIEPPKESLEPPGTTRQCDIINQLRGEVTHIHTDLHQKKAKRIPSPNRYNKYL</sequence>
<dbReference type="EMBL" id="LAZR01000383">
    <property type="protein sequence ID" value="KKN71464.1"/>
    <property type="molecule type" value="Genomic_DNA"/>
</dbReference>
<reference evidence="2" key="1">
    <citation type="journal article" date="2015" name="Nature">
        <title>Complex archaea that bridge the gap between prokaryotes and eukaryotes.</title>
        <authorList>
            <person name="Spang A."/>
            <person name="Saw J.H."/>
            <person name="Jorgensen S.L."/>
            <person name="Zaremba-Niedzwiedzka K."/>
            <person name="Martijn J."/>
            <person name="Lind A.E."/>
            <person name="van Eijk R."/>
            <person name="Schleper C."/>
            <person name="Guy L."/>
            <person name="Ettema T.J."/>
        </authorList>
    </citation>
    <scope>NUCLEOTIDE SEQUENCE</scope>
</reference>